<comment type="caution">
    <text evidence="2">The sequence shown here is derived from an EMBL/GenBank/DDBJ whole genome shotgun (WGS) entry which is preliminary data.</text>
</comment>
<dbReference type="AlphaFoldDB" id="A0AAV0S5D0"/>
<reference evidence="2" key="1">
    <citation type="submission" date="2022-08" db="EMBL/GenBank/DDBJ databases">
        <authorList>
            <person name="Gutierrez-Valencia J."/>
        </authorList>
    </citation>
    <scope>NUCLEOTIDE SEQUENCE</scope>
</reference>
<protein>
    <submittedName>
        <fullName evidence="2">Uncharacterized protein</fullName>
    </submittedName>
</protein>
<organism evidence="2 3">
    <name type="scientific">Linum tenue</name>
    <dbReference type="NCBI Taxonomy" id="586396"/>
    <lineage>
        <taxon>Eukaryota</taxon>
        <taxon>Viridiplantae</taxon>
        <taxon>Streptophyta</taxon>
        <taxon>Embryophyta</taxon>
        <taxon>Tracheophyta</taxon>
        <taxon>Spermatophyta</taxon>
        <taxon>Magnoliopsida</taxon>
        <taxon>eudicotyledons</taxon>
        <taxon>Gunneridae</taxon>
        <taxon>Pentapetalae</taxon>
        <taxon>rosids</taxon>
        <taxon>fabids</taxon>
        <taxon>Malpighiales</taxon>
        <taxon>Linaceae</taxon>
        <taxon>Linum</taxon>
    </lineage>
</organism>
<evidence type="ECO:0000313" key="3">
    <source>
        <dbReference type="Proteomes" id="UP001154282"/>
    </source>
</evidence>
<name>A0AAV0S5D0_9ROSI</name>
<gene>
    <name evidence="2" type="ORF">LITE_LOCUS51239</name>
</gene>
<dbReference type="EMBL" id="CAMGYJ010000011">
    <property type="protein sequence ID" value="CAI0627341.1"/>
    <property type="molecule type" value="Genomic_DNA"/>
</dbReference>
<sequence length="139" mass="15575">MYKQPGVQKRQHSAQSSPNAEKEKTTNGLIQIHSKKLRAPWMQAWLLPLVFTIEPKLYVGKLGDLDRIGLLSGMFLLPVLLPARKEAAQQRPHGMAQFVLDGQGDGHLGDLPGHRHDDQSRKQAVCDEVLPLHLLNLLH</sequence>
<dbReference type="Proteomes" id="UP001154282">
    <property type="component" value="Unassembled WGS sequence"/>
</dbReference>
<evidence type="ECO:0000313" key="2">
    <source>
        <dbReference type="EMBL" id="CAI0627341.1"/>
    </source>
</evidence>
<keyword evidence="3" id="KW-1185">Reference proteome</keyword>
<accession>A0AAV0S5D0</accession>
<feature type="region of interest" description="Disordered" evidence="1">
    <location>
        <begin position="1"/>
        <end position="27"/>
    </location>
</feature>
<proteinExistence type="predicted"/>
<evidence type="ECO:0000256" key="1">
    <source>
        <dbReference type="SAM" id="MobiDB-lite"/>
    </source>
</evidence>